<sequence length="715" mass="82990">MDKSIGNFSKTSISDLNKINAIISMTNAGNFTVNDNLCVAVTESDNVTYESNDEVINLQCTDMNVLCNPPEALSPVDLKLCFSFGLSVLLIACLYALFNNNCYELLPNLQETSEEKDNVYDFSSTKGIKICSHNVNRLEHKLDEIKYNLMFSENPPDIYCCCETFLDINTQDNFIQIPGFILNRKDRLLRGGGGLVAYFSEKVTFNRKAEFEINDIETMWFEIKPVHKKSFLLCSVYRPPNSLINWIEEFEKEITTAINHNSDIILVGDFNIDFLKPNKQPQKWLSLLETYNLNQIIQEATRVTPDSSTLIDHVYVTNKDLILESHVAKFSISDHYPVCLTRKEKNSTYIKKDIHTTISYRNFKNFNEANFLSDLAIAPFDKIEHESHPNTCIQMWYDIFNAVLDKHAPIVTKRVKRDRQPEWFNNEIAYARKMRENIKLEMWSEFKFWRNRTKHIIDESKRNFYSKMVKDSKASKDLWKCIHSLNPSQQEKPYELLNEDGIKTNNVRDICNVFNKFFTSCVENLRTDRCMSKNNDYAKLNNFVQKKFTKSEQVKFSIPPVTINGLFNEMIKLDINKSTGSDNIGPKILKLSAPFITSSLTYIFNRIIDTSTFPCVLKNARVTPVFKAGEKFMATNYRPISVLPVLSKLLEKHVSKHLFDYLKRLDLLHPAQSGFRQEQETAYQCPYQIIDKWIQDMNDGNINLAVLWILRKLLM</sequence>
<dbReference type="PANTHER" id="PTHR33395:SF22">
    <property type="entry name" value="REVERSE TRANSCRIPTASE DOMAIN-CONTAINING PROTEIN"/>
    <property type="match status" value="1"/>
</dbReference>
<dbReference type="PANTHER" id="PTHR33395">
    <property type="entry name" value="TRANSCRIPTASE, PUTATIVE-RELATED-RELATED"/>
    <property type="match status" value="1"/>
</dbReference>
<evidence type="ECO:0000259" key="1">
    <source>
        <dbReference type="Pfam" id="PF14529"/>
    </source>
</evidence>
<dbReference type="Pfam" id="PF14529">
    <property type="entry name" value="Exo_endo_phos_2"/>
    <property type="match status" value="1"/>
</dbReference>
<dbReference type="GO" id="GO:0031012">
    <property type="term" value="C:extracellular matrix"/>
    <property type="evidence" value="ECO:0007669"/>
    <property type="project" value="TreeGrafter"/>
</dbReference>
<dbReference type="OrthoDB" id="8964826at2759"/>
<dbReference type="AlphaFoldDB" id="A0A8B6HEB2"/>
<dbReference type="InterPro" id="IPR036691">
    <property type="entry name" value="Endo/exonu/phosph_ase_sf"/>
</dbReference>
<comment type="caution">
    <text evidence="2">The sequence shown here is derived from an EMBL/GenBank/DDBJ whole genome shotgun (WGS) entry which is preliminary data.</text>
</comment>
<dbReference type="GO" id="GO:0003824">
    <property type="term" value="F:catalytic activity"/>
    <property type="evidence" value="ECO:0007669"/>
    <property type="project" value="InterPro"/>
</dbReference>
<accession>A0A8B6HEB2</accession>
<dbReference type="Proteomes" id="UP000596742">
    <property type="component" value="Unassembled WGS sequence"/>
</dbReference>
<dbReference type="InterPro" id="IPR005135">
    <property type="entry name" value="Endo/exonuclease/phosphatase"/>
</dbReference>
<feature type="domain" description="Endonuclease/exonuclease/phosphatase" evidence="1">
    <location>
        <begin position="232"/>
        <end position="338"/>
    </location>
</feature>
<dbReference type="GO" id="GO:0007508">
    <property type="term" value="P:larval heart development"/>
    <property type="evidence" value="ECO:0007669"/>
    <property type="project" value="TreeGrafter"/>
</dbReference>
<keyword evidence="3" id="KW-1185">Reference proteome</keyword>
<evidence type="ECO:0000313" key="3">
    <source>
        <dbReference type="Proteomes" id="UP000596742"/>
    </source>
</evidence>
<evidence type="ECO:0000313" key="2">
    <source>
        <dbReference type="EMBL" id="VDI77666.1"/>
    </source>
</evidence>
<organism evidence="2 3">
    <name type="scientific">Mytilus galloprovincialis</name>
    <name type="common">Mediterranean mussel</name>
    <dbReference type="NCBI Taxonomy" id="29158"/>
    <lineage>
        <taxon>Eukaryota</taxon>
        <taxon>Metazoa</taxon>
        <taxon>Spiralia</taxon>
        <taxon>Lophotrochozoa</taxon>
        <taxon>Mollusca</taxon>
        <taxon>Bivalvia</taxon>
        <taxon>Autobranchia</taxon>
        <taxon>Pteriomorphia</taxon>
        <taxon>Mytilida</taxon>
        <taxon>Mytiloidea</taxon>
        <taxon>Mytilidae</taxon>
        <taxon>Mytilinae</taxon>
        <taxon>Mytilus</taxon>
    </lineage>
</organism>
<dbReference type="GO" id="GO:0061343">
    <property type="term" value="P:cell adhesion involved in heart morphogenesis"/>
    <property type="evidence" value="ECO:0007669"/>
    <property type="project" value="TreeGrafter"/>
</dbReference>
<proteinExistence type="predicted"/>
<gene>
    <name evidence="2" type="ORF">MGAL_10B050742</name>
</gene>
<dbReference type="SUPFAM" id="SSF56219">
    <property type="entry name" value="DNase I-like"/>
    <property type="match status" value="1"/>
</dbReference>
<dbReference type="Gene3D" id="3.60.10.10">
    <property type="entry name" value="Endonuclease/exonuclease/phosphatase"/>
    <property type="match status" value="1"/>
</dbReference>
<name>A0A8B6HEB2_MYTGA</name>
<reference evidence="2" key="1">
    <citation type="submission" date="2018-11" db="EMBL/GenBank/DDBJ databases">
        <authorList>
            <person name="Alioto T."/>
            <person name="Alioto T."/>
        </authorList>
    </citation>
    <scope>NUCLEOTIDE SEQUENCE</scope>
</reference>
<dbReference type="EMBL" id="UYJE01009869">
    <property type="protein sequence ID" value="VDI77666.1"/>
    <property type="molecule type" value="Genomic_DNA"/>
</dbReference>
<protein>
    <recommendedName>
        <fullName evidence="1">Endonuclease/exonuclease/phosphatase domain-containing protein</fullName>
    </recommendedName>
</protein>